<name>A0AAW2E6M6_9HYME</name>
<keyword evidence="2" id="KW-1185">Reference proteome</keyword>
<dbReference type="EMBL" id="JADYXP020000085">
    <property type="protein sequence ID" value="KAL0098348.1"/>
    <property type="molecule type" value="Genomic_DNA"/>
</dbReference>
<reference evidence="1 2" key="1">
    <citation type="submission" date="2023-03" db="EMBL/GenBank/DDBJ databases">
        <title>High recombination rates correlate with genetic variation in Cardiocondyla obscurior ants.</title>
        <authorList>
            <person name="Errbii M."/>
        </authorList>
    </citation>
    <scope>NUCLEOTIDE SEQUENCE [LARGE SCALE GENOMIC DNA]</scope>
    <source>
        <strain evidence="1">Alpha-2009</strain>
        <tissue evidence="1">Whole body</tissue>
    </source>
</reference>
<accession>A0AAW2E6M6</accession>
<organism evidence="1 2">
    <name type="scientific">Cardiocondyla obscurior</name>
    <dbReference type="NCBI Taxonomy" id="286306"/>
    <lineage>
        <taxon>Eukaryota</taxon>
        <taxon>Metazoa</taxon>
        <taxon>Ecdysozoa</taxon>
        <taxon>Arthropoda</taxon>
        <taxon>Hexapoda</taxon>
        <taxon>Insecta</taxon>
        <taxon>Pterygota</taxon>
        <taxon>Neoptera</taxon>
        <taxon>Endopterygota</taxon>
        <taxon>Hymenoptera</taxon>
        <taxon>Apocrita</taxon>
        <taxon>Aculeata</taxon>
        <taxon>Formicoidea</taxon>
        <taxon>Formicidae</taxon>
        <taxon>Myrmicinae</taxon>
        <taxon>Cardiocondyla</taxon>
    </lineage>
</organism>
<protein>
    <recommendedName>
        <fullName evidence="3">Secreted protein</fullName>
    </recommendedName>
</protein>
<proteinExistence type="predicted"/>
<sequence>MVTWASADVTARRHVVRFSNIFFFFVNIFALERVDAKNGHGRTLKMVTWASADVTARRHVVRFSKIFLFFVNIFALERVGR</sequence>
<evidence type="ECO:0008006" key="3">
    <source>
        <dbReference type="Google" id="ProtNLM"/>
    </source>
</evidence>
<dbReference type="AlphaFoldDB" id="A0AAW2E6M6"/>
<gene>
    <name evidence="1" type="ORF">PUN28_020317</name>
</gene>
<evidence type="ECO:0000313" key="1">
    <source>
        <dbReference type="EMBL" id="KAL0098348.1"/>
    </source>
</evidence>
<comment type="caution">
    <text evidence="1">The sequence shown here is derived from an EMBL/GenBank/DDBJ whole genome shotgun (WGS) entry which is preliminary data.</text>
</comment>
<dbReference type="Proteomes" id="UP001430953">
    <property type="component" value="Unassembled WGS sequence"/>
</dbReference>
<evidence type="ECO:0000313" key="2">
    <source>
        <dbReference type="Proteomes" id="UP001430953"/>
    </source>
</evidence>